<keyword evidence="2" id="KW-1185">Reference proteome</keyword>
<protein>
    <submittedName>
        <fullName evidence="1">Uncharacterized protein</fullName>
    </submittedName>
</protein>
<accession>A0ABQ9W4N5</accession>
<sequence length="59" mass="6824">MVHHYRVSLPLLRQSNITKADLCATSFQCDSSKNFSHIYCEPQKGKAFKHSFKDQYGCK</sequence>
<dbReference type="Proteomes" id="UP001266305">
    <property type="component" value="Unassembled WGS sequence"/>
</dbReference>
<organism evidence="1 2">
    <name type="scientific">Saguinus oedipus</name>
    <name type="common">Cotton-top tamarin</name>
    <name type="synonym">Oedipomidas oedipus</name>
    <dbReference type="NCBI Taxonomy" id="9490"/>
    <lineage>
        <taxon>Eukaryota</taxon>
        <taxon>Metazoa</taxon>
        <taxon>Chordata</taxon>
        <taxon>Craniata</taxon>
        <taxon>Vertebrata</taxon>
        <taxon>Euteleostomi</taxon>
        <taxon>Mammalia</taxon>
        <taxon>Eutheria</taxon>
        <taxon>Euarchontoglires</taxon>
        <taxon>Primates</taxon>
        <taxon>Haplorrhini</taxon>
        <taxon>Platyrrhini</taxon>
        <taxon>Cebidae</taxon>
        <taxon>Callitrichinae</taxon>
        <taxon>Saguinus</taxon>
    </lineage>
</organism>
<evidence type="ECO:0000313" key="1">
    <source>
        <dbReference type="EMBL" id="KAK2116325.1"/>
    </source>
</evidence>
<evidence type="ECO:0000313" key="2">
    <source>
        <dbReference type="Proteomes" id="UP001266305"/>
    </source>
</evidence>
<name>A0ABQ9W4N5_SAGOE</name>
<proteinExistence type="predicted"/>
<comment type="caution">
    <text evidence="1">The sequence shown here is derived from an EMBL/GenBank/DDBJ whole genome shotgun (WGS) entry which is preliminary data.</text>
</comment>
<dbReference type="EMBL" id="JASSZA010000003">
    <property type="protein sequence ID" value="KAK2116325.1"/>
    <property type="molecule type" value="Genomic_DNA"/>
</dbReference>
<gene>
    <name evidence="1" type="ORF">P7K49_006951</name>
</gene>
<feature type="non-terminal residue" evidence="1">
    <location>
        <position position="59"/>
    </location>
</feature>
<reference evidence="1 2" key="1">
    <citation type="submission" date="2023-05" db="EMBL/GenBank/DDBJ databases">
        <title>B98-5 Cell Line De Novo Hybrid Assembly: An Optical Mapping Approach.</title>
        <authorList>
            <person name="Kananen K."/>
            <person name="Auerbach J.A."/>
            <person name="Kautto E."/>
            <person name="Blachly J.S."/>
        </authorList>
    </citation>
    <scope>NUCLEOTIDE SEQUENCE [LARGE SCALE GENOMIC DNA]</scope>
    <source>
        <strain evidence="1">B95-8</strain>
        <tissue evidence="1">Cell line</tissue>
    </source>
</reference>